<feature type="region of interest" description="Disordered" evidence="1">
    <location>
        <begin position="32"/>
        <end position="58"/>
    </location>
</feature>
<sequence length="134" mass="14062">MSRGSASATTESWKLTAESILPTINAECGALTRSSSAPLPTVGEGEGDGNAMGWRRRGSIQDLDEDTLSMLKEYGYTAQSCPSGGKARNGAGQGAQSVWQEFGFGSFAEVAAQFQLSMRLLHPADQSMLPDVGA</sequence>
<name>A0A7S1EK22_HEMAN</name>
<gene>
    <name evidence="2" type="ORF">HAND00432_LOCUS28547</name>
</gene>
<evidence type="ECO:0000313" key="2">
    <source>
        <dbReference type="EMBL" id="CAD8977539.1"/>
    </source>
</evidence>
<evidence type="ECO:0000256" key="1">
    <source>
        <dbReference type="SAM" id="MobiDB-lite"/>
    </source>
</evidence>
<organism evidence="2">
    <name type="scientific">Hemiselmis andersenii</name>
    <name type="common">Cryptophyte alga</name>
    <dbReference type="NCBI Taxonomy" id="464988"/>
    <lineage>
        <taxon>Eukaryota</taxon>
        <taxon>Cryptophyceae</taxon>
        <taxon>Cryptomonadales</taxon>
        <taxon>Hemiselmidaceae</taxon>
        <taxon>Hemiselmis</taxon>
    </lineage>
</organism>
<accession>A0A7S1EK22</accession>
<dbReference type="AlphaFoldDB" id="A0A7S1EK22"/>
<reference evidence="2" key="1">
    <citation type="submission" date="2021-01" db="EMBL/GenBank/DDBJ databases">
        <authorList>
            <person name="Corre E."/>
            <person name="Pelletier E."/>
            <person name="Niang G."/>
            <person name="Scheremetjew M."/>
            <person name="Finn R."/>
            <person name="Kale V."/>
            <person name="Holt S."/>
            <person name="Cochrane G."/>
            <person name="Meng A."/>
            <person name="Brown T."/>
            <person name="Cohen L."/>
        </authorList>
    </citation>
    <scope>NUCLEOTIDE SEQUENCE</scope>
    <source>
        <strain evidence="2">CCMP644</strain>
    </source>
</reference>
<proteinExistence type="predicted"/>
<protein>
    <submittedName>
        <fullName evidence="2">Uncharacterized protein</fullName>
    </submittedName>
</protein>
<dbReference type="EMBL" id="HBFX01047488">
    <property type="protein sequence ID" value="CAD8977539.1"/>
    <property type="molecule type" value="Transcribed_RNA"/>
</dbReference>